<dbReference type="AlphaFoldDB" id="A0A0C1QNJ5"/>
<comment type="similarity">
    <text evidence="4">Belongs to the GART family.</text>
</comment>
<dbReference type="CDD" id="cd08645">
    <property type="entry name" value="FMT_core_GART"/>
    <property type="match status" value="1"/>
</dbReference>
<keyword evidence="7" id="KW-1185">Reference proteome</keyword>
<dbReference type="GO" id="GO:0004644">
    <property type="term" value="F:phosphoribosylglycinamide formyltransferase activity"/>
    <property type="evidence" value="ECO:0007669"/>
    <property type="project" value="UniProtKB-UniRule"/>
</dbReference>
<protein>
    <recommendedName>
        <fullName evidence="4">Phosphoribosylglycinamide formyltransferase</fullName>
        <ecNumber evidence="4">2.1.2.2</ecNumber>
    </recommendedName>
    <alternativeName>
        <fullName evidence="4">5'-phosphoribosylglycinamide transformylase</fullName>
    </alternativeName>
    <alternativeName>
        <fullName evidence="4">GAR transformylase</fullName>
        <shortName evidence="4">GART</shortName>
    </alternativeName>
</protein>
<feature type="binding site" evidence="4">
    <location>
        <position position="68"/>
    </location>
    <ligand>
        <name>(6R)-10-formyltetrahydrofolate</name>
        <dbReference type="ChEBI" id="CHEBI:195366"/>
    </ligand>
</feature>
<evidence type="ECO:0000256" key="3">
    <source>
        <dbReference type="ARBA" id="ARBA00022755"/>
    </source>
</evidence>
<comment type="caution">
    <text evidence="6">The sequence shown here is derived from an EMBL/GenBank/DDBJ whole genome shotgun (WGS) entry which is preliminary data.</text>
</comment>
<dbReference type="GO" id="GO:0005829">
    <property type="term" value="C:cytosol"/>
    <property type="evidence" value="ECO:0007669"/>
    <property type="project" value="TreeGrafter"/>
</dbReference>
<evidence type="ECO:0000313" key="6">
    <source>
        <dbReference type="EMBL" id="KIE42187.1"/>
    </source>
</evidence>
<name>A0A0C1QNJ5_9BACT</name>
<sequence length="207" mass="22329">MIEPLAVGVLVSGNGSNLQAIIDRIEADSLPVRIACVISNKADAFGLERARKHGIPAIHIDHRAHGGRESYDAALVETLRGHGVQLVVLAGFMRIVTSVLLNAFPNAVMNIHPALLPAFPGLHAQAQALRYGVKFSGCTVHFVDEGTDTGPIIIQAVVPVLDDDDEASLSARIQVEEHRTYPEAVRLFAERRLRIEGRKVSMLPPGA</sequence>
<comment type="pathway">
    <text evidence="1 4">Purine metabolism; IMP biosynthesis via de novo pathway; N(2)-formyl-N(1)-(5-phospho-D-ribosyl)glycinamide from N(1)-(5-phospho-D-ribosyl)glycinamide (10-formyl THF route): step 1/1.</text>
</comment>
<organism evidence="6 7">
    <name type="scientific">Geobacter soli</name>
    <dbReference type="NCBI Taxonomy" id="1510391"/>
    <lineage>
        <taxon>Bacteria</taxon>
        <taxon>Pseudomonadati</taxon>
        <taxon>Thermodesulfobacteriota</taxon>
        <taxon>Desulfuromonadia</taxon>
        <taxon>Geobacterales</taxon>
        <taxon>Geobacteraceae</taxon>
        <taxon>Geobacter</taxon>
    </lineage>
</organism>
<feature type="binding site" evidence="4">
    <location>
        <begin position="15"/>
        <end position="17"/>
    </location>
    <ligand>
        <name>N(1)-(5-phospho-beta-D-ribosyl)glycinamide</name>
        <dbReference type="ChEBI" id="CHEBI:143788"/>
    </ligand>
</feature>
<keyword evidence="3 4" id="KW-0658">Purine biosynthesis</keyword>
<dbReference type="SUPFAM" id="SSF53328">
    <property type="entry name" value="Formyltransferase"/>
    <property type="match status" value="1"/>
</dbReference>
<feature type="binding site" evidence="4">
    <location>
        <begin position="93"/>
        <end position="96"/>
    </location>
    <ligand>
        <name>(6R)-10-formyltetrahydrofolate</name>
        <dbReference type="ChEBI" id="CHEBI:195366"/>
    </ligand>
</feature>
<gene>
    <name evidence="4" type="primary">purN</name>
    <name evidence="6" type="ORF">SE37_05910</name>
</gene>
<evidence type="ECO:0000256" key="4">
    <source>
        <dbReference type="HAMAP-Rule" id="MF_01930"/>
    </source>
</evidence>
<evidence type="ECO:0000259" key="5">
    <source>
        <dbReference type="Pfam" id="PF00551"/>
    </source>
</evidence>
<dbReference type="Gene3D" id="3.40.50.170">
    <property type="entry name" value="Formyl transferase, N-terminal domain"/>
    <property type="match status" value="1"/>
</dbReference>
<feature type="active site" description="Proton donor" evidence="4">
    <location>
        <position position="112"/>
    </location>
</feature>
<evidence type="ECO:0000256" key="1">
    <source>
        <dbReference type="ARBA" id="ARBA00005054"/>
    </source>
</evidence>
<evidence type="ECO:0000313" key="7">
    <source>
        <dbReference type="Proteomes" id="UP000031433"/>
    </source>
</evidence>
<feature type="site" description="Raises pKa of active site His" evidence="4">
    <location>
        <position position="148"/>
    </location>
</feature>
<comment type="function">
    <text evidence="4">Catalyzes the transfer of a formyl group from 10-formyltetrahydrofolate to 5-phospho-ribosyl-glycinamide (GAR), producing 5-phospho-ribosyl-N-formylglycinamide (FGAR) and tetrahydrofolate.</text>
</comment>
<dbReference type="Proteomes" id="UP000031433">
    <property type="component" value="Unassembled WGS sequence"/>
</dbReference>
<dbReference type="RefSeq" id="WP_039644516.1">
    <property type="nucleotide sequence ID" value="NZ_JXBL01000001.1"/>
</dbReference>
<dbReference type="FunFam" id="3.40.50.170:FF:000007">
    <property type="entry name" value="Phosphoribosylglycinamide formyltransferase"/>
    <property type="match status" value="1"/>
</dbReference>
<keyword evidence="2 4" id="KW-0808">Transferase</keyword>
<accession>A0A0C1QNJ5</accession>
<proteinExistence type="inferred from homology"/>
<dbReference type="HAMAP" id="MF_01930">
    <property type="entry name" value="PurN"/>
    <property type="match status" value="1"/>
</dbReference>
<dbReference type="NCBIfam" id="TIGR00639">
    <property type="entry name" value="PurN"/>
    <property type="match status" value="1"/>
</dbReference>
<dbReference type="GO" id="GO:0006189">
    <property type="term" value="P:'de novo' IMP biosynthetic process"/>
    <property type="evidence" value="ECO:0007669"/>
    <property type="project" value="UniProtKB-UniRule"/>
</dbReference>
<evidence type="ECO:0000256" key="2">
    <source>
        <dbReference type="ARBA" id="ARBA00022679"/>
    </source>
</evidence>
<comment type="catalytic activity">
    <reaction evidence="4">
        <text>N(1)-(5-phospho-beta-D-ribosyl)glycinamide + (6R)-10-formyltetrahydrofolate = N(2)-formyl-N(1)-(5-phospho-beta-D-ribosyl)glycinamide + (6S)-5,6,7,8-tetrahydrofolate + H(+)</text>
        <dbReference type="Rhea" id="RHEA:15053"/>
        <dbReference type="ChEBI" id="CHEBI:15378"/>
        <dbReference type="ChEBI" id="CHEBI:57453"/>
        <dbReference type="ChEBI" id="CHEBI:143788"/>
        <dbReference type="ChEBI" id="CHEBI:147286"/>
        <dbReference type="ChEBI" id="CHEBI:195366"/>
        <dbReference type="EC" id="2.1.2.2"/>
    </reaction>
</comment>
<dbReference type="PANTHER" id="PTHR43369">
    <property type="entry name" value="PHOSPHORIBOSYLGLYCINAMIDE FORMYLTRANSFERASE"/>
    <property type="match status" value="1"/>
</dbReference>
<dbReference type="InterPro" id="IPR004607">
    <property type="entry name" value="GART"/>
</dbReference>
<reference evidence="6 7" key="1">
    <citation type="submission" date="2015-01" db="EMBL/GenBank/DDBJ databases">
        <title>Genome sequence of the anaerobic bacterium Geobacter soli GSS01, a dissimilatory Fe(III) reducer from soil.</title>
        <authorList>
            <person name="Yang G."/>
            <person name="Zhou S."/>
        </authorList>
    </citation>
    <scope>NUCLEOTIDE SEQUENCE [LARGE SCALE GENOMIC DNA]</scope>
    <source>
        <strain evidence="6 7">GSS01</strain>
    </source>
</reference>
<dbReference type="InterPro" id="IPR036477">
    <property type="entry name" value="Formyl_transf_N_sf"/>
</dbReference>
<feature type="domain" description="Formyl transferase N-terminal" evidence="5">
    <location>
        <begin position="9"/>
        <end position="185"/>
    </location>
</feature>
<dbReference type="Pfam" id="PF00551">
    <property type="entry name" value="Formyl_trans_N"/>
    <property type="match status" value="1"/>
</dbReference>
<dbReference type="InterPro" id="IPR002376">
    <property type="entry name" value="Formyl_transf_N"/>
</dbReference>
<dbReference type="EMBL" id="JXBL01000001">
    <property type="protein sequence ID" value="KIE42187.1"/>
    <property type="molecule type" value="Genomic_DNA"/>
</dbReference>
<dbReference type="UniPathway" id="UPA00074">
    <property type="reaction ID" value="UER00126"/>
</dbReference>
<dbReference type="EC" id="2.1.2.2" evidence="4"/>
<dbReference type="PANTHER" id="PTHR43369:SF2">
    <property type="entry name" value="PHOSPHORIBOSYLGLYCINAMIDE FORMYLTRANSFERASE"/>
    <property type="match status" value="1"/>
</dbReference>
<feature type="binding site" evidence="4">
    <location>
        <position position="110"/>
    </location>
    <ligand>
        <name>(6R)-10-formyltetrahydrofolate</name>
        <dbReference type="ChEBI" id="CHEBI:195366"/>
    </ligand>
</feature>